<dbReference type="OrthoDB" id="3197057at2"/>
<organism evidence="1 2">
    <name type="scientific">Mycobacterium marinum (strain ATCC BAA-535 / M)</name>
    <dbReference type="NCBI Taxonomy" id="216594"/>
    <lineage>
        <taxon>Bacteria</taxon>
        <taxon>Bacillati</taxon>
        <taxon>Actinomycetota</taxon>
        <taxon>Actinomycetes</taxon>
        <taxon>Mycobacteriales</taxon>
        <taxon>Mycobacteriaceae</taxon>
        <taxon>Mycobacterium</taxon>
        <taxon>Mycobacterium ulcerans group</taxon>
    </lineage>
</organism>
<dbReference type="HOGENOM" id="CLU_489021_0_0_11"/>
<keyword evidence="2" id="KW-1185">Reference proteome</keyword>
<protein>
    <submittedName>
        <fullName evidence="1">Phage terminase-like large subunit protein</fullName>
    </submittedName>
</protein>
<dbReference type="eggNOG" id="COG4626">
    <property type="taxonomic scope" value="Bacteria"/>
</dbReference>
<dbReference type="RefSeq" id="WP_012395499.1">
    <property type="nucleotide sequence ID" value="NC_010612.1"/>
</dbReference>
<dbReference type="AlphaFoldDB" id="B2HPG1"/>
<sequence>MDFVVPPIEPEGQEFPTLGGQVCAFLEERACYGPGDLKGKTLELDPDRVAIIYRAYEVWPMGHNRAGRRRWKRIAVSVRKGFAKTELMALIAYAELHPESPVRFDGFNRDGGLKQGRPVFDPYIPMLANAKLQVNELAFGALKYICEEGPDADLFDSSLERIIRLDVRGRADGKAVPLANAPDSNDGGRTTFQGFDETHRLYLPSERAAVTTMEANLGKRVAQDPWSMSTTTAGEPGQNSVAETDHFEAEAMARGEIKRPRMFYFHRQASDDWDMDKFEDRVEAIREASGPELAARTDLEDLASQWDIPNADKPYLERVWTNRWTQQGLQAFNLGLWKTLARPQLSIPRGAYVTVGFDGARFRDATALVMTDVKTGLQQLEFLAEQPLNVEDWEVDEAALTAKWNYLRRNYKVLLCYGDPAWFSATLGAWSAKAGVSLITKRPIVQEFWTNKQDRIVKSLLGYESAINSGVVTYSDVDYSTGETTKHGDLTRHVGNAGKKLLNIVDLQTGKRKWILGKLHKDRKFDGAMAGVLSWDARMEVLPLLPKSKKRVITRIR</sequence>
<dbReference type="STRING" id="216594.MMAR_3901"/>
<accession>B2HPG1</accession>
<evidence type="ECO:0000313" key="2">
    <source>
        <dbReference type="Proteomes" id="UP000001190"/>
    </source>
</evidence>
<name>B2HPG1_MYCMM</name>
<gene>
    <name evidence="1" type="ordered locus">MMAR_3901</name>
</gene>
<dbReference type="Proteomes" id="UP000001190">
    <property type="component" value="Chromosome"/>
</dbReference>
<dbReference type="KEGG" id="mmi:MMAR_3901"/>
<proteinExistence type="predicted"/>
<reference evidence="1 2" key="1">
    <citation type="journal article" date="2008" name="Genome Res.">
        <title>Insights from the complete genome sequence of Mycobacterium marinum on the evolution of Mycobacterium tuberculosis.</title>
        <authorList>
            <person name="Stinear T.P."/>
            <person name="Seemann T."/>
            <person name="Harrison P.F."/>
            <person name="Jenkin G.A."/>
            <person name="Davies J.K."/>
            <person name="Johnson P.D."/>
            <person name="Abdellah Z."/>
            <person name="Arrowsmith C."/>
            <person name="Chillingworth T."/>
            <person name="Churcher C."/>
            <person name="Clarke K."/>
            <person name="Cronin A."/>
            <person name="Davis P."/>
            <person name="Goodhead I."/>
            <person name="Holroyd N."/>
            <person name="Jagels K."/>
            <person name="Lord A."/>
            <person name="Moule S."/>
            <person name="Mungall K."/>
            <person name="Norbertczak H."/>
            <person name="Quail M.A."/>
            <person name="Rabbinowitsch E."/>
            <person name="Walker D."/>
            <person name="White B."/>
            <person name="Whitehead S."/>
            <person name="Small P.L."/>
            <person name="Brosch R."/>
            <person name="Ramakrishnan L."/>
            <person name="Fischbach M.A."/>
            <person name="Parkhill J."/>
            <person name="Cole S.T."/>
        </authorList>
    </citation>
    <scope>NUCLEOTIDE SEQUENCE [LARGE SCALE GENOMIC DNA]</scope>
    <source>
        <strain evidence="2">ATCC BAA-535 / M</strain>
    </source>
</reference>
<dbReference type="EMBL" id="CP000854">
    <property type="protein sequence ID" value="ACC42313.1"/>
    <property type="molecule type" value="Genomic_DNA"/>
</dbReference>
<evidence type="ECO:0000313" key="1">
    <source>
        <dbReference type="EMBL" id="ACC42313.1"/>
    </source>
</evidence>